<keyword evidence="2" id="KW-1185">Reference proteome</keyword>
<dbReference type="OrthoDB" id="7596352at2"/>
<name>A0A2V3V2P8_9SPHN</name>
<gene>
    <name evidence="1" type="ORF">C7451_106218</name>
</gene>
<dbReference type="Proteomes" id="UP000248014">
    <property type="component" value="Unassembled WGS sequence"/>
</dbReference>
<dbReference type="AlphaFoldDB" id="A0A2V3V2P8"/>
<sequence>MMTALALQASAPSVQSGSTIVPPETVREFLVAADALAAMGEQGAGSSQAEVMRVAVQDAAMAYRAALAESAARGDHPAGCPPPPGRAQLSLANLIDDFRAFPEPNRDMPVTTAFALVMTLRYPCEAKQK</sequence>
<reference evidence="1 2" key="1">
    <citation type="submission" date="2018-05" db="EMBL/GenBank/DDBJ databases">
        <title>Genomic Encyclopedia of Type Strains, Phase IV (KMG-IV): sequencing the most valuable type-strain genomes for metagenomic binning, comparative biology and taxonomic classification.</title>
        <authorList>
            <person name="Goeker M."/>
        </authorList>
    </citation>
    <scope>NUCLEOTIDE SEQUENCE [LARGE SCALE GENOMIC DNA]</scope>
    <source>
        <strain evidence="1 2">DSM 3183</strain>
    </source>
</reference>
<comment type="caution">
    <text evidence="1">The sequence shown here is derived from an EMBL/GenBank/DDBJ whole genome shotgun (WGS) entry which is preliminary data.</text>
</comment>
<evidence type="ECO:0008006" key="3">
    <source>
        <dbReference type="Google" id="ProtNLM"/>
    </source>
</evidence>
<proteinExistence type="predicted"/>
<protein>
    <recommendedName>
        <fullName evidence="3">Rap1a immunity protein domain-containing protein</fullName>
    </recommendedName>
</protein>
<evidence type="ECO:0000313" key="1">
    <source>
        <dbReference type="EMBL" id="PXW76052.1"/>
    </source>
</evidence>
<accession>A0A2V3V2P8</accession>
<organism evidence="1 2">
    <name type="scientific">Blastomonas natatoria</name>
    <dbReference type="NCBI Taxonomy" id="34015"/>
    <lineage>
        <taxon>Bacteria</taxon>
        <taxon>Pseudomonadati</taxon>
        <taxon>Pseudomonadota</taxon>
        <taxon>Alphaproteobacteria</taxon>
        <taxon>Sphingomonadales</taxon>
        <taxon>Sphingomonadaceae</taxon>
        <taxon>Blastomonas</taxon>
    </lineage>
</organism>
<dbReference type="EMBL" id="QJJM01000006">
    <property type="protein sequence ID" value="PXW76052.1"/>
    <property type="molecule type" value="Genomic_DNA"/>
</dbReference>
<dbReference type="RefSeq" id="WP_146215336.1">
    <property type="nucleotide sequence ID" value="NZ_QJJM01000006.1"/>
</dbReference>
<evidence type="ECO:0000313" key="2">
    <source>
        <dbReference type="Proteomes" id="UP000248014"/>
    </source>
</evidence>